<dbReference type="SUPFAM" id="SSF46689">
    <property type="entry name" value="Homeodomain-like"/>
    <property type="match status" value="1"/>
</dbReference>
<dbReference type="GO" id="GO:0005634">
    <property type="term" value="C:nucleus"/>
    <property type="evidence" value="ECO:0007669"/>
    <property type="project" value="UniProtKB-SubCell"/>
</dbReference>
<dbReference type="Proteomes" id="UP001458880">
    <property type="component" value="Unassembled WGS sequence"/>
</dbReference>
<dbReference type="InterPro" id="IPR009057">
    <property type="entry name" value="Homeodomain-like_sf"/>
</dbReference>
<comment type="subcellular location">
    <subcellularLocation>
        <location evidence="1">Nucleus</location>
    </subcellularLocation>
</comment>
<protein>
    <recommendedName>
        <fullName evidence="4">HTH psq-type domain-containing protein</fullName>
    </recommendedName>
</protein>
<evidence type="ECO:0000256" key="1">
    <source>
        <dbReference type="ARBA" id="ARBA00004123"/>
    </source>
</evidence>
<gene>
    <name evidence="2" type="ORF">QE152_g39892</name>
</gene>
<name>A0AAW1HSX1_POPJA</name>
<reference evidence="2 3" key="1">
    <citation type="journal article" date="2024" name="BMC Genomics">
        <title>De novo assembly and annotation of Popillia japonica's genome with initial clues to its potential as an invasive pest.</title>
        <authorList>
            <person name="Cucini C."/>
            <person name="Boschi S."/>
            <person name="Funari R."/>
            <person name="Cardaioli E."/>
            <person name="Iannotti N."/>
            <person name="Marturano G."/>
            <person name="Paoli F."/>
            <person name="Bruttini M."/>
            <person name="Carapelli A."/>
            <person name="Frati F."/>
            <person name="Nardi F."/>
        </authorList>
    </citation>
    <scope>NUCLEOTIDE SEQUENCE [LARGE SCALE GENOMIC DNA]</scope>
    <source>
        <strain evidence="2">DMR45628</strain>
    </source>
</reference>
<dbReference type="Gene3D" id="1.10.10.60">
    <property type="entry name" value="Homeodomain-like"/>
    <property type="match status" value="1"/>
</dbReference>
<accession>A0AAW1HSX1</accession>
<dbReference type="AlphaFoldDB" id="A0AAW1HSX1"/>
<dbReference type="EMBL" id="JASPKY010001008">
    <property type="protein sequence ID" value="KAK9679574.1"/>
    <property type="molecule type" value="Genomic_DNA"/>
</dbReference>
<sequence>MVITYKRTSERAKAYMQDQLLEAANEVKIGRRTVSQARKIYNIPLNTLIDHIKGRRGKLSSTFGRPTSLSIQDETELAEYLSKLEKYGFGLSRKEVMDLVGEYVKSNKIKTPFKDGIPNKDWLIAFMRRQNLSIKKPEDVEIARRRSIDPFLINQYFTLFKETIDKLSQKMLR</sequence>
<organism evidence="2 3">
    <name type="scientific">Popillia japonica</name>
    <name type="common">Japanese beetle</name>
    <dbReference type="NCBI Taxonomy" id="7064"/>
    <lineage>
        <taxon>Eukaryota</taxon>
        <taxon>Metazoa</taxon>
        <taxon>Ecdysozoa</taxon>
        <taxon>Arthropoda</taxon>
        <taxon>Hexapoda</taxon>
        <taxon>Insecta</taxon>
        <taxon>Pterygota</taxon>
        <taxon>Neoptera</taxon>
        <taxon>Endopterygota</taxon>
        <taxon>Coleoptera</taxon>
        <taxon>Polyphaga</taxon>
        <taxon>Scarabaeiformia</taxon>
        <taxon>Scarabaeidae</taxon>
        <taxon>Rutelinae</taxon>
        <taxon>Popillia</taxon>
    </lineage>
</organism>
<evidence type="ECO:0008006" key="4">
    <source>
        <dbReference type="Google" id="ProtNLM"/>
    </source>
</evidence>
<comment type="caution">
    <text evidence="2">The sequence shown here is derived from an EMBL/GenBank/DDBJ whole genome shotgun (WGS) entry which is preliminary data.</text>
</comment>
<keyword evidence="3" id="KW-1185">Reference proteome</keyword>
<evidence type="ECO:0000313" key="2">
    <source>
        <dbReference type="EMBL" id="KAK9679574.1"/>
    </source>
</evidence>
<proteinExistence type="predicted"/>
<evidence type="ECO:0000313" key="3">
    <source>
        <dbReference type="Proteomes" id="UP001458880"/>
    </source>
</evidence>